<dbReference type="Gene3D" id="3.60.15.10">
    <property type="entry name" value="Ribonuclease Z/Hydroxyacylglutathione hydrolase-like"/>
    <property type="match status" value="1"/>
</dbReference>
<sequence length="397" mass="44399">MLLLRRGLFSRFRSHTKMDPIFDHKTRRFRNPFSTWKDPSTWEAMKWGVSRTPPKFPSQDESMQMFGDPKQNVNVELLKTAPKSLRATWFGHATNYVQFSSSFTLITDPVFSERCSPLAFAGPKRIVAVPLEIEELALCDAVLISHNHYDHLDLQSIKRLEQKFQPVFVCGVGLGTFFTKQCSIPEDRVVELTWWQSARVASSRKHLQGRAEPNSSAGGASVTTGSLAVDVQMVPAQHWSRRSMGDKNQSLWGGFHVSAPIGASSEKSSFYFCGDTGYNPELFVEIGRRCGPIDIAAIPIGAYEPRGFMCPQHVNPKEAVMIHKEANVRQSYGIHWGTFILTDEPLDEPPKETKIACEELGVAFGSEFHVIHAGRSIDASDGPVSLLGLQRKDEAFL</sequence>
<dbReference type="EMBL" id="VRVR01000017">
    <property type="protein sequence ID" value="KAF0852774.1"/>
    <property type="molecule type" value="Genomic_DNA"/>
</dbReference>
<evidence type="ECO:0000256" key="1">
    <source>
        <dbReference type="PIRSR" id="PIRSR038896-50"/>
    </source>
</evidence>
<dbReference type="InterPro" id="IPR036866">
    <property type="entry name" value="RibonucZ/Hydroxyglut_hydro"/>
</dbReference>
<dbReference type="PIRSF" id="PIRSF038896">
    <property type="entry name" value="NAPE-PLD"/>
    <property type="match status" value="1"/>
</dbReference>
<dbReference type="InterPro" id="IPR001279">
    <property type="entry name" value="Metallo-B-lactamas"/>
</dbReference>
<dbReference type="PANTHER" id="PTHR15032:SF4">
    <property type="entry name" value="N-ACYL-PHOSPHATIDYLETHANOLAMINE-HYDROLYZING PHOSPHOLIPASE D"/>
    <property type="match status" value="1"/>
</dbReference>
<feature type="binding site" evidence="1">
    <location>
        <position position="313"/>
    </location>
    <ligand>
        <name>an N-acyl-1,2-diacyl-sn-glycero-3-phosphoethanolamine</name>
        <dbReference type="ChEBI" id="CHEBI:62537"/>
    </ligand>
</feature>
<dbReference type="GO" id="GO:0008270">
    <property type="term" value="F:zinc ion binding"/>
    <property type="evidence" value="ECO:0007669"/>
    <property type="project" value="InterPro"/>
</dbReference>
<feature type="binding site" evidence="1">
    <location>
        <position position="149"/>
    </location>
    <ligand>
        <name>an N-acyl-1,2-diacyl-sn-glycero-3-phosphoethanolamine</name>
        <dbReference type="ChEBI" id="CHEBI:62537"/>
    </ligand>
</feature>
<dbReference type="OrthoDB" id="332863at2759"/>
<protein>
    <submittedName>
        <fullName evidence="3">Mitochondrial N-acyl-phosphatidylethanolamine-hydrolysing phospholipase D</fullName>
    </submittedName>
</protein>
<dbReference type="AlphaFoldDB" id="A0A8K0AHT1"/>
<accession>A0A8K0AHT1</accession>
<proteinExistence type="predicted"/>
<dbReference type="GO" id="GO:0070290">
    <property type="term" value="F:N-acylphosphatidylethanolamine-specific phospholipase D activity"/>
    <property type="evidence" value="ECO:0007669"/>
    <property type="project" value="InterPro"/>
</dbReference>
<dbReference type="Proteomes" id="UP000799049">
    <property type="component" value="Unassembled WGS sequence"/>
</dbReference>
<feature type="domain" description="Metallo-beta-lactamase" evidence="2">
    <location>
        <begin position="105"/>
        <end position="336"/>
    </location>
</feature>
<evidence type="ECO:0000313" key="4">
    <source>
        <dbReference type="Proteomes" id="UP000799049"/>
    </source>
</evidence>
<name>A0A8K0AHT1_ANDGO</name>
<dbReference type="InterPro" id="IPR024884">
    <property type="entry name" value="NAPE-PLD"/>
</dbReference>
<comment type="caution">
    <text evidence="3">The sequence shown here is derived from an EMBL/GenBank/DDBJ whole genome shotgun (WGS) entry which is preliminary data.</text>
</comment>
<dbReference type="Pfam" id="PF12706">
    <property type="entry name" value="Lactamase_B_2"/>
    <property type="match status" value="1"/>
</dbReference>
<dbReference type="SUPFAM" id="SSF56281">
    <property type="entry name" value="Metallo-hydrolase/oxidoreductase"/>
    <property type="match status" value="1"/>
</dbReference>
<evidence type="ECO:0000313" key="3">
    <source>
        <dbReference type="EMBL" id="KAF0852774.1"/>
    </source>
</evidence>
<dbReference type="GO" id="GO:0005737">
    <property type="term" value="C:cytoplasm"/>
    <property type="evidence" value="ECO:0007669"/>
    <property type="project" value="TreeGrafter"/>
</dbReference>
<reference evidence="3" key="1">
    <citation type="submission" date="2019-09" db="EMBL/GenBank/DDBJ databases">
        <title>The Mitochondrial Proteome of the Jakobid, Andalucia godoyi, a Protist With the Most Gene-Rich and Bacteria-Like Mitochondrial Genome.</title>
        <authorList>
            <person name="Gray M.W."/>
            <person name="Burger G."/>
            <person name="Derelle R."/>
            <person name="Klimes V."/>
            <person name="Leger M."/>
            <person name="Sarrasin M."/>
            <person name="Vlcek C."/>
            <person name="Roger A.J."/>
            <person name="Elias M."/>
            <person name="Lang B.F."/>
        </authorList>
    </citation>
    <scope>NUCLEOTIDE SEQUENCE</scope>
    <source>
        <strain evidence="3">And28</strain>
    </source>
</reference>
<dbReference type="PANTHER" id="PTHR15032">
    <property type="entry name" value="N-ACYL-PHOSPHATIDYLETHANOLAMINE-HYDROLYZING PHOSPHOLIPASE D"/>
    <property type="match status" value="1"/>
</dbReference>
<evidence type="ECO:0000259" key="2">
    <source>
        <dbReference type="Pfam" id="PF12706"/>
    </source>
</evidence>
<gene>
    <name evidence="3" type="ORF">ANDGO_06545</name>
</gene>
<organism evidence="3 4">
    <name type="scientific">Andalucia godoyi</name>
    <name type="common">Flagellate</name>
    <dbReference type="NCBI Taxonomy" id="505711"/>
    <lineage>
        <taxon>Eukaryota</taxon>
        <taxon>Discoba</taxon>
        <taxon>Jakobida</taxon>
        <taxon>Andalucina</taxon>
        <taxon>Andaluciidae</taxon>
        <taxon>Andalucia</taxon>
    </lineage>
</organism>
<keyword evidence="4" id="KW-1185">Reference proteome</keyword>